<dbReference type="RefSeq" id="XP_031873607.1">
    <property type="nucleotide sequence ID" value="XM_032009553.1"/>
</dbReference>
<proteinExistence type="predicted"/>
<dbReference type="PANTHER" id="PTHR47706">
    <property type="entry name" value="NMRA-LIKE FAMILY PROTEIN"/>
    <property type="match status" value="1"/>
</dbReference>
<dbReference type="Gene3D" id="3.90.25.10">
    <property type="entry name" value="UDP-galactose 4-epimerase, domain 1"/>
    <property type="match status" value="1"/>
</dbReference>
<keyword evidence="5" id="KW-1185">Reference proteome</keyword>
<dbReference type="SUPFAM" id="SSF51735">
    <property type="entry name" value="NAD(P)-binding Rossmann-fold domains"/>
    <property type="match status" value="1"/>
</dbReference>
<dbReference type="OrthoDB" id="9974981at2759"/>
<dbReference type="EMBL" id="NPIC01000001">
    <property type="protein sequence ID" value="RDL40951.1"/>
    <property type="molecule type" value="Genomic_DNA"/>
</dbReference>
<organism evidence="4 5">
    <name type="scientific">Venustampulla echinocandica</name>
    <dbReference type="NCBI Taxonomy" id="2656787"/>
    <lineage>
        <taxon>Eukaryota</taxon>
        <taxon>Fungi</taxon>
        <taxon>Dikarya</taxon>
        <taxon>Ascomycota</taxon>
        <taxon>Pezizomycotina</taxon>
        <taxon>Leotiomycetes</taxon>
        <taxon>Helotiales</taxon>
        <taxon>Pleuroascaceae</taxon>
        <taxon>Venustampulla</taxon>
    </lineage>
</organism>
<dbReference type="CDD" id="cd05259">
    <property type="entry name" value="PCBER_SDR_a"/>
    <property type="match status" value="1"/>
</dbReference>
<dbReference type="AlphaFoldDB" id="A0A370TZK0"/>
<evidence type="ECO:0000313" key="4">
    <source>
        <dbReference type="EMBL" id="RDL40951.1"/>
    </source>
</evidence>
<accession>A0A370TZK0</accession>
<keyword evidence="1" id="KW-0521">NADP</keyword>
<sequence>MTTIKNVAIVGASGNLGKRILGSLIDYGKFNVTVVTRESSQASFPASVKVVRANYESVKSVTSAFQGQDAVISAVGVAGFQGQTVLIDSAIAAGVKRFLPSEFGSDTSLPTTAALPVFKDKIATRRYLEDKVTKTPGMTYTYIINGPFFDFGVQSGFLLNWKDGTPKIYDGGNQLFSATTLASVGQAVVGVLSHYEETKNRDVFVHDVVTSQNRILEVAKKAAPEKKWEPINVNLAELENDTKKALAKGDAPLYILFNYILISIFGQGYGGLFKATDNELLGVSVKAEADFEATLKQIFSSGK</sequence>
<dbReference type="InterPro" id="IPR008030">
    <property type="entry name" value="NmrA-like"/>
</dbReference>
<evidence type="ECO:0000313" key="5">
    <source>
        <dbReference type="Proteomes" id="UP000254866"/>
    </source>
</evidence>
<dbReference type="PANTHER" id="PTHR47706:SF1">
    <property type="entry name" value="CIPA-LIKE, PUTATIVE (AFU_ORTHOLOGUE AFUA_1G12460)-RELATED"/>
    <property type="match status" value="1"/>
</dbReference>
<dbReference type="GeneID" id="43593779"/>
<dbReference type="STRING" id="2656787.A0A370TZK0"/>
<protein>
    <submittedName>
        <fullName evidence="4">Isoflavone reductase family protein-like protein CipA</fullName>
    </submittedName>
</protein>
<gene>
    <name evidence="4" type="ORF">BP5553_00930</name>
</gene>
<dbReference type="GO" id="GO:0016491">
    <property type="term" value="F:oxidoreductase activity"/>
    <property type="evidence" value="ECO:0007669"/>
    <property type="project" value="UniProtKB-KW"/>
</dbReference>
<dbReference type="InterPro" id="IPR036291">
    <property type="entry name" value="NAD(P)-bd_dom_sf"/>
</dbReference>
<dbReference type="Proteomes" id="UP000254866">
    <property type="component" value="Unassembled WGS sequence"/>
</dbReference>
<reference evidence="4 5" key="1">
    <citation type="journal article" date="2018" name="IMA Fungus">
        <title>IMA Genome-F 9: Draft genome sequence of Annulohypoxylon stygium, Aspergillus mulundensis, Berkeleyomyces basicola (syn. Thielaviopsis basicola), Ceratocystis smalleyi, two Cercospora beticola strains, Coleophoma cylindrospora, Fusarium fracticaudum, Phialophora cf. hyalina, and Morchella septimelata.</title>
        <authorList>
            <person name="Wingfield B.D."/>
            <person name="Bills G.F."/>
            <person name="Dong Y."/>
            <person name="Huang W."/>
            <person name="Nel W.J."/>
            <person name="Swalarsk-Parry B.S."/>
            <person name="Vaghefi N."/>
            <person name="Wilken P.M."/>
            <person name="An Z."/>
            <person name="de Beer Z.W."/>
            <person name="De Vos L."/>
            <person name="Chen L."/>
            <person name="Duong T.A."/>
            <person name="Gao Y."/>
            <person name="Hammerbacher A."/>
            <person name="Kikkert J.R."/>
            <person name="Li Y."/>
            <person name="Li H."/>
            <person name="Li K."/>
            <person name="Li Q."/>
            <person name="Liu X."/>
            <person name="Ma X."/>
            <person name="Naidoo K."/>
            <person name="Pethybridge S.J."/>
            <person name="Sun J."/>
            <person name="Steenkamp E.T."/>
            <person name="van der Nest M.A."/>
            <person name="van Wyk S."/>
            <person name="Wingfield M.J."/>
            <person name="Xiong C."/>
            <person name="Yue Q."/>
            <person name="Zhang X."/>
        </authorList>
    </citation>
    <scope>NUCLEOTIDE SEQUENCE [LARGE SCALE GENOMIC DNA]</scope>
    <source>
        <strain evidence="4 5">BP 5553</strain>
    </source>
</reference>
<dbReference type="Pfam" id="PF05368">
    <property type="entry name" value="NmrA"/>
    <property type="match status" value="1"/>
</dbReference>
<dbReference type="InterPro" id="IPR051609">
    <property type="entry name" value="NmrA/Isoflavone_reductase-like"/>
</dbReference>
<keyword evidence="2" id="KW-0560">Oxidoreductase</keyword>
<comment type="caution">
    <text evidence="4">The sequence shown here is derived from an EMBL/GenBank/DDBJ whole genome shotgun (WGS) entry which is preliminary data.</text>
</comment>
<evidence type="ECO:0000256" key="2">
    <source>
        <dbReference type="ARBA" id="ARBA00023002"/>
    </source>
</evidence>
<dbReference type="Gene3D" id="3.40.50.720">
    <property type="entry name" value="NAD(P)-binding Rossmann-like Domain"/>
    <property type="match status" value="1"/>
</dbReference>
<evidence type="ECO:0000256" key="1">
    <source>
        <dbReference type="ARBA" id="ARBA00022857"/>
    </source>
</evidence>
<name>A0A370TZK0_9HELO</name>
<evidence type="ECO:0000259" key="3">
    <source>
        <dbReference type="Pfam" id="PF05368"/>
    </source>
</evidence>
<dbReference type="InterPro" id="IPR045312">
    <property type="entry name" value="PCBER-like"/>
</dbReference>
<feature type="domain" description="NmrA-like" evidence="3">
    <location>
        <begin position="5"/>
        <end position="223"/>
    </location>
</feature>